<accession>A0AAP0JCX0</accession>
<feature type="transmembrane region" description="Helical" evidence="2">
    <location>
        <begin position="727"/>
        <end position="747"/>
    </location>
</feature>
<feature type="transmembrane region" description="Helical" evidence="2">
    <location>
        <begin position="966"/>
        <end position="990"/>
    </location>
</feature>
<organism evidence="3 4">
    <name type="scientific">Stephania cephalantha</name>
    <dbReference type="NCBI Taxonomy" id="152367"/>
    <lineage>
        <taxon>Eukaryota</taxon>
        <taxon>Viridiplantae</taxon>
        <taxon>Streptophyta</taxon>
        <taxon>Embryophyta</taxon>
        <taxon>Tracheophyta</taxon>
        <taxon>Spermatophyta</taxon>
        <taxon>Magnoliopsida</taxon>
        <taxon>Ranunculales</taxon>
        <taxon>Menispermaceae</taxon>
        <taxon>Menispermoideae</taxon>
        <taxon>Cissampelideae</taxon>
        <taxon>Stephania</taxon>
    </lineage>
</organism>
<feature type="transmembrane region" description="Helical" evidence="2">
    <location>
        <begin position="859"/>
        <end position="880"/>
    </location>
</feature>
<feature type="compositionally biased region" description="Basic residues" evidence="1">
    <location>
        <begin position="691"/>
        <end position="706"/>
    </location>
</feature>
<feature type="transmembrane region" description="Helical" evidence="2">
    <location>
        <begin position="831"/>
        <end position="853"/>
    </location>
</feature>
<dbReference type="EMBL" id="JBBNAG010000005">
    <property type="protein sequence ID" value="KAK9131877.1"/>
    <property type="molecule type" value="Genomic_DNA"/>
</dbReference>
<feature type="transmembrane region" description="Helical" evidence="2">
    <location>
        <begin position="296"/>
        <end position="315"/>
    </location>
</feature>
<feature type="transmembrane region" description="Helical" evidence="2">
    <location>
        <begin position="220"/>
        <end position="244"/>
    </location>
</feature>
<feature type="transmembrane region" description="Helical" evidence="2">
    <location>
        <begin position="153"/>
        <end position="173"/>
    </location>
</feature>
<feature type="compositionally biased region" description="Polar residues" evidence="1">
    <location>
        <begin position="1377"/>
        <end position="1392"/>
    </location>
</feature>
<dbReference type="PANTHER" id="PTHR35307">
    <property type="entry name" value="PROTEIN, PUTATIVE-RELATED"/>
    <property type="match status" value="1"/>
</dbReference>
<keyword evidence="2" id="KW-0812">Transmembrane</keyword>
<feature type="transmembrane region" description="Helical" evidence="2">
    <location>
        <begin position="1034"/>
        <end position="1054"/>
    </location>
</feature>
<protein>
    <submittedName>
        <fullName evidence="3">Uncharacterized protein</fullName>
    </submittedName>
</protein>
<reference evidence="3 4" key="1">
    <citation type="submission" date="2024-01" db="EMBL/GenBank/DDBJ databases">
        <title>Genome assemblies of Stephania.</title>
        <authorList>
            <person name="Yang L."/>
        </authorList>
    </citation>
    <scope>NUCLEOTIDE SEQUENCE [LARGE SCALE GENOMIC DNA]</scope>
    <source>
        <strain evidence="3">JXDWG</strain>
        <tissue evidence="3">Leaf</tissue>
    </source>
</reference>
<feature type="transmembrane region" description="Helical" evidence="2">
    <location>
        <begin position="20"/>
        <end position="41"/>
    </location>
</feature>
<feature type="transmembrane region" description="Helical" evidence="2">
    <location>
        <begin position="122"/>
        <end position="141"/>
    </location>
</feature>
<keyword evidence="4" id="KW-1185">Reference proteome</keyword>
<feature type="transmembrane region" description="Helical" evidence="2">
    <location>
        <begin position="926"/>
        <end position="946"/>
    </location>
</feature>
<dbReference type="Proteomes" id="UP001419268">
    <property type="component" value="Unassembled WGS sequence"/>
</dbReference>
<keyword evidence="2" id="KW-1133">Transmembrane helix</keyword>
<feature type="compositionally biased region" description="Polar residues" evidence="1">
    <location>
        <begin position="672"/>
        <end position="685"/>
    </location>
</feature>
<feature type="compositionally biased region" description="Polar residues" evidence="1">
    <location>
        <begin position="1360"/>
        <end position="1369"/>
    </location>
</feature>
<feature type="transmembrane region" description="Helical" evidence="2">
    <location>
        <begin position="759"/>
        <end position="779"/>
    </location>
</feature>
<evidence type="ECO:0000256" key="2">
    <source>
        <dbReference type="SAM" id="Phobius"/>
    </source>
</evidence>
<name>A0AAP0JCX0_9MAGN</name>
<feature type="transmembrane region" description="Helical" evidence="2">
    <location>
        <begin position="93"/>
        <end position="110"/>
    </location>
</feature>
<feature type="transmembrane region" description="Helical" evidence="2">
    <location>
        <begin position="264"/>
        <end position="284"/>
    </location>
</feature>
<dbReference type="PANTHER" id="PTHR35307:SF5">
    <property type="entry name" value="PGG DOMAIN-CONTAINING PROTEIN"/>
    <property type="match status" value="1"/>
</dbReference>
<feature type="transmembrane region" description="Helical" evidence="2">
    <location>
        <begin position="799"/>
        <end position="819"/>
    </location>
</feature>
<proteinExistence type="predicted"/>
<keyword evidence="2" id="KW-0472">Membrane</keyword>
<feature type="transmembrane region" description="Helical" evidence="2">
    <location>
        <begin position="53"/>
        <end position="73"/>
    </location>
</feature>
<gene>
    <name evidence="3" type="ORF">Scep_011405</name>
</gene>
<evidence type="ECO:0000256" key="1">
    <source>
        <dbReference type="SAM" id="MobiDB-lite"/>
    </source>
</evidence>
<feature type="region of interest" description="Disordered" evidence="1">
    <location>
        <begin position="1355"/>
        <end position="1411"/>
    </location>
</feature>
<sequence>MGIPSCVDSNSSDNSNYSSPVPIIGLYVAGASSVCLLFIALDMYVGFRNRKRWLPCRFFPLNSVTLTLLGIATKLPVDLTTSMPSLQDQLSKLTGTIFICICMGFFMPSLGFCTESESASNLISLTIFVITVLVNICIQMHTGLINSFEKEHIIILCCMMLMLTMLWNDHFFVHDDKQYSTDYIKDYFSNGGGSLLQRLKVCFLYCYESNPQLRRSRKDACPVTCALCITCTVVLLKVILQSLISKDLNFCKDLSDYGWSMRAILFSQIVAILVGGLGAIIRFLSLTNHLQTMFVMPGYFSGFIGMITFPVAILFHLIASVVLVAVVSFAIPSAIADMLVSELKSCFRNSRECNYGAHFKPRKPKDENEDEEVGEEYKGLKSDEGLPFDNWTLRKSGEEMKRLIAYSKVIVPNHLIQLLHQTPPSQESLATFLRDKHERCSTFIAVLTGIVAVSIPSSQSRRIFDSLNEIYEILYYIDQRMSSASIKKKSYEVYIWWNGVDLYSYFQKFNSDVDPFQMQLEQAIETIKSVKGQSSWANHLISQEVDVILDFVQQKAYTSMDELHVGLEQLFVDMLNERLGLLPGTILKEINESTPEDLEKRVQEALKVVSKVQELEGLIQWSFPAGTTITSLVSEPPVVDVVATTLESNNSNAIVIDASTDHDEIQIREHQSNTSMPHEGASSSARELGVPKKKKKKRRRRRRRKSTMGIQRCPDVNLDDSNYSSPMPIIGLYVAGASSVCLLLIALDICVGFRNRKRWLPCHFFPLNSVTLTLLGIATKLPVDLTTSMPSTQDQLSKLTGTTLICTCMGFLMPSLGLGTESDLLSNMISLSIFVITVLVNVCIQMRTGVIYLFQSEHIIILACMMLLLVALWFSAITLYNEKQNSTYYIKDYLTDGRGSLLQRLKVCFLYKYGSNLQFRLCRKDICPVTCVLCITCVVVLLQAIIRSIVSKELTLCRDISDYRWSMWTIVLSQIAAVLIGCLGTTMRFLSMAKHLKQEIALFSSISCLQNGLARLIMLPVNVIFYLIYSSYGLAILCIMGSLTAAFFLVSLPVKCFREARKSNFGACFNVCKPKHHDQELEVFTKEYKELISDGWRSLDEWTLKKSVVEMKRWTEKNAGEVPSRLIELLNQTPPSLESLATLLTNRRERCTTSSMVASAGVATLFVPSSRSQYILDSLDEVFEVIYFIDQRVSSASVKRKSWEASIFWRNKMFFTFFQKPVHGSSVSSHMTQPGEAITIMKSVKKRLHRENNVVAQEVGVISSFIQRRAYTSIEELHRDLEQLFVDVLSEGLVRLPSIILKEINESSPEDLEKRLKEALKVVSKIQQLEGLVQWSFPLGTTITSLATVASTIGDEGETQETSNSNAITIDSDIGGDQNSIAETQESDSNSIPIDADTADQNPIAEGNVSGSVSIHIEDEIIPIDQ</sequence>
<feature type="region of interest" description="Disordered" evidence="1">
    <location>
        <begin position="670"/>
        <end position="709"/>
    </location>
</feature>
<evidence type="ECO:0000313" key="3">
    <source>
        <dbReference type="EMBL" id="KAK9131877.1"/>
    </source>
</evidence>
<evidence type="ECO:0000313" key="4">
    <source>
        <dbReference type="Proteomes" id="UP001419268"/>
    </source>
</evidence>
<comment type="caution">
    <text evidence="3">The sequence shown here is derived from an EMBL/GenBank/DDBJ whole genome shotgun (WGS) entry which is preliminary data.</text>
</comment>